<dbReference type="HAMAP" id="MF_00434">
    <property type="entry name" value="Pterin_4_alpha"/>
    <property type="match status" value="1"/>
</dbReference>
<dbReference type="PANTHER" id="PTHR42805">
    <property type="entry name" value="PTERIN-4-ALPHA-CARBINOLAMINE DEHYDRATASE-RELATED"/>
    <property type="match status" value="1"/>
</dbReference>
<dbReference type="CDD" id="cd00913">
    <property type="entry name" value="PCD_DCoH_subfamily_a"/>
    <property type="match status" value="1"/>
</dbReference>
<comment type="similarity">
    <text evidence="2 4">Belongs to the pterin-4-alpha-carbinolamine dehydratase family.</text>
</comment>
<gene>
    <name evidence="5" type="ORF">MAGMO_1016</name>
</gene>
<evidence type="ECO:0000256" key="3">
    <source>
        <dbReference type="ARBA" id="ARBA00023239"/>
    </source>
</evidence>
<dbReference type="Pfam" id="PF01329">
    <property type="entry name" value="Pterin_4a"/>
    <property type="match status" value="1"/>
</dbReference>
<keyword evidence="3 4" id="KW-0456">Lyase</keyword>
<name>A0A1S7LGI9_MAGMO</name>
<evidence type="ECO:0000256" key="2">
    <source>
        <dbReference type="ARBA" id="ARBA00006472"/>
    </source>
</evidence>
<accession>A0A1S7LGI9</accession>
<proteinExistence type="inferred from homology"/>
<dbReference type="EMBL" id="LO017727">
    <property type="protein sequence ID" value="CRH05214.1"/>
    <property type="molecule type" value="Genomic_DNA"/>
</dbReference>
<dbReference type="PANTHER" id="PTHR42805:SF1">
    <property type="entry name" value="PTERIN-4-ALPHA-CARBINOLAMINE DEHYDRATASE-RELATED"/>
    <property type="match status" value="1"/>
</dbReference>
<dbReference type="EC" id="4.2.1.96" evidence="4"/>
<dbReference type="AlphaFoldDB" id="A0A1S7LGI9"/>
<organism evidence="5">
    <name type="scientific">Magnetococcus massalia (strain MO-1)</name>
    <dbReference type="NCBI Taxonomy" id="451514"/>
    <lineage>
        <taxon>Bacteria</taxon>
        <taxon>Pseudomonadati</taxon>
        <taxon>Pseudomonadota</taxon>
        <taxon>Magnetococcia</taxon>
        <taxon>Magnetococcales</taxon>
        <taxon>Magnetococcaceae</taxon>
        <taxon>Magnetococcus</taxon>
    </lineage>
</organism>
<reference evidence="5" key="1">
    <citation type="submission" date="2015-04" db="EMBL/GenBank/DDBJ databases">
        <authorList>
            <person name="Syromyatnikov M.Y."/>
            <person name="Popov V.N."/>
        </authorList>
    </citation>
    <scope>NUCLEOTIDE SEQUENCE</scope>
    <source>
        <strain evidence="5">MO-1</strain>
    </source>
</reference>
<dbReference type="Gene3D" id="3.30.1360.20">
    <property type="entry name" value="Transcriptional coactivator/pterin dehydratase"/>
    <property type="match status" value="1"/>
</dbReference>
<dbReference type="InterPro" id="IPR036428">
    <property type="entry name" value="PCD_sf"/>
</dbReference>
<dbReference type="InterPro" id="IPR001533">
    <property type="entry name" value="Pterin_deHydtase"/>
</dbReference>
<dbReference type="GO" id="GO:0006729">
    <property type="term" value="P:tetrahydrobiopterin biosynthetic process"/>
    <property type="evidence" value="ECO:0007669"/>
    <property type="project" value="InterPro"/>
</dbReference>
<dbReference type="InterPro" id="IPR050376">
    <property type="entry name" value="Pterin-4-alpha-carb_dehyd"/>
</dbReference>
<sequence>MSEMLNKRCLPCEGGIPKLPPERAAQLAKQHVPSWMLNHEATRIERVYSFADFNAAMAFANVVGFVAETEGHHPEIEITWGRCTVRYWTHAISGLSENDYICAAKIDALFEQTQQPVQACSIA</sequence>
<protein>
    <recommendedName>
        <fullName evidence="4">Putative pterin-4-alpha-carbinolamine dehydratase</fullName>
        <shortName evidence="4">PHS</shortName>
        <ecNumber evidence="4">4.2.1.96</ecNumber>
    </recommendedName>
    <alternativeName>
        <fullName evidence="4">4-alpha-hydroxy-tetrahydropterin dehydratase</fullName>
    </alternativeName>
    <alternativeName>
        <fullName evidence="4">Pterin carbinolamine dehydratase</fullName>
        <shortName evidence="4">PCD</shortName>
    </alternativeName>
</protein>
<dbReference type="SUPFAM" id="SSF55248">
    <property type="entry name" value="PCD-like"/>
    <property type="match status" value="1"/>
</dbReference>
<evidence type="ECO:0000313" key="5">
    <source>
        <dbReference type="EMBL" id="CRH05214.1"/>
    </source>
</evidence>
<dbReference type="GO" id="GO:0008124">
    <property type="term" value="F:4-alpha-hydroxytetrahydrobiopterin dehydratase activity"/>
    <property type="evidence" value="ECO:0007669"/>
    <property type="project" value="UniProtKB-UniRule"/>
</dbReference>
<evidence type="ECO:0000256" key="4">
    <source>
        <dbReference type="HAMAP-Rule" id="MF_00434"/>
    </source>
</evidence>
<evidence type="ECO:0000256" key="1">
    <source>
        <dbReference type="ARBA" id="ARBA00001554"/>
    </source>
</evidence>
<comment type="catalytic activity">
    <reaction evidence="1 4">
        <text>(4aS,6R)-4a-hydroxy-L-erythro-5,6,7,8-tetrahydrobiopterin = (6R)-L-erythro-6,7-dihydrobiopterin + H2O</text>
        <dbReference type="Rhea" id="RHEA:11920"/>
        <dbReference type="ChEBI" id="CHEBI:15377"/>
        <dbReference type="ChEBI" id="CHEBI:15642"/>
        <dbReference type="ChEBI" id="CHEBI:43120"/>
        <dbReference type="EC" id="4.2.1.96"/>
    </reaction>
</comment>